<evidence type="ECO:0000256" key="12">
    <source>
        <dbReference type="SAM" id="MobiDB-lite"/>
    </source>
</evidence>
<evidence type="ECO:0000256" key="14">
    <source>
        <dbReference type="SAM" id="SignalP"/>
    </source>
</evidence>
<dbReference type="PROSITE" id="PS50853">
    <property type="entry name" value="FN3"/>
    <property type="match status" value="1"/>
</dbReference>
<keyword evidence="11" id="KW-0393">Immunoglobulin domain</keyword>
<proteinExistence type="inferred from homology"/>
<feature type="signal peptide" evidence="14">
    <location>
        <begin position="1"/>
        <end position="18"/>
    </location>
</feature>
<dbReference type="PANTHER" id="PTHR48423:SF1">
    <property type="entry name" value="INTERLEUKIN-27 RECEPTOR SUBUNIT ALPHA"/>
    <property type="match status" value="1"/>
</dbReference>
<dbReference type="InterPro" id="IPR013783">
    <property type="entry name" value="Ig-like_fold"/>
</dbReference>
<dbReference type="Gene3D" id="2.60.40.10">
    <property type="entry name" value="Immunoglobulins"/>
    <property type="match status" value="6"/>
</dbReference>
<evidence type="ECO:0000256" key="8">
    <source>
        <dbReference type="ARBA" id="ARBA00023157"/>
    </source>
</evidence>
<keyword evidence="3 13" id="KW-0812">Transmembrane</keyword>
<keyword evidence="7 13" id="KW-0472">Membrane</keyword>
<dbReference type="InterPro" id="IPR052672">
    <property type="entry name" value="Type1_Cytokine_Rcpt_Type2"/>
</dbReference>
<evidence type="ECO:0000256" key="10">
    <source>
        <dbReference type="ARBA" id="ARBA00023180"/>
    </source>
</evidence>
<keyword evidence="9" id="KW-0675">Receptor</keyword>
<dbReference type="PANTHER" id="PTHR48423">
    <property type="entry name" value="INTERLEUKIN-27 RECEPTOR SUBUNIT ALPHA"/>
    <property type="match status" value="1"/>
</dbReference>
<evidence type="ECO:0000256" key="2">
    <source>
        <dbReference type="ARBA" id="ARBA00008921"/>
    </source>
</evidence>
<evidence type="ECO:0000256" key="9">
    <source>
        <dbReference type="ARBA" id="ARBA00023170"/>
    </source>
</evidence>
<dbReference type="SMART" id="SM00060">
    <property type="entry name" value="FN3"/>
    <property type="match status" value="4"/>
</dbReference>
<feature type="region of interest" description="Disordered" evidence="12">
    <location>
        <begin position="678"/>
        <end position="736"/>
    </location>
</feature>
<keyword evidence="17" id="KW-1185">Reference proteome</keyword>
<dbReference type="EMBL" id="JAFDVH010000006">
    <property type="protein sequence ID" value="KAG7476932.1"/>
    <property type="molecule type" value="Genomic_DNA"/>
</dbReference>
<keyword evidence="5" id="KW-0677">Repeat</keyword>
<keyword evidence="4 14" id="KW-0732">Signal</keyword>
<dbReference type="PROSITE" id="PS01353">
    <property type="entry name" value="HEMATOPO_REC_L_F2"/>
    <property type="match status" value="1"/>
</dbReference>
<dbReference type="OrthoDB" id="9828391at2759"/>
<dbReference type="AlphaFoldDB" id="A0A9D3TBA9"/>
<feature type="domain" description="Fibronectin type-III" evidence="15">
    <location>
        <begin position="507"/>
        <end position="597"/>
    </location>
</feature>
<evidence type="ECO:0000256" key="13">
    <source>
        <dbReference type="SAM" id="Phobius"/>
    </source>
</evidence>
<comment type="caution">
    <text evidence="16">The sequence shown here is derived from an EMBL/GenBank/DDBJ whole genome shotgun (WGS) entry which is preliminary data.</text>
</comment>
<evidence type="ECO:0000256" key="6">
    <source>
        <dbReference type="ARBA" id="ARBA00022989"/>
    </source>
</evidence>
<dbReference type="InterPro" id="IPR036179">
    <property type="entry name" value="Ig-like_dom_sf"/>
</dbReference>
<dbReference type="CDD" id="cd00063">
    <property type="entry name" value="FN3"/>
    <property type="match status" value="2"/>
</dbReference>
<organism evidence="16 17">
    <name type="scientific">Megalops atlanticus</name>
    <name type="common">Tarpon</name>
    <name type="synonym">Clupea gigantea</name>
    <dbReference type="NCBI Taxonomy" id="7932"/>
    <lineage>
        <taxon>Eukaryota</taxon>
        <taxon>Metazoa</taxon>
        <taxon>Chordata</taxon>
        <taxon>Craniata</taxon>
        <taxon>Vertebrata</taxon>
        <taxon>Euteleostomi</taxon>
        <taxon>Actinopterygii</taxon>
        <taxon>Neopterygii</taxon>
        <taxon>Teleostei</taxon>
        <taxon>Elopiformes</taxon>
        <taxon>Megalopidae</taxon>
        <taxon>Megalops</taxon>
    </lineage>
</organism>
<dbReference type="Pfam" id="PF00041">
    <property type="entry name" value="fn3"/>
    <property type="match status" value="1"/>
</dbReference>
<dbReference type="SUPFAM" id="SSF49265">
    <property type="entry name" value="Fibronectin type III"/>
    <property type="match status" value="3"/>
</dbReference>
<dbReference type="InterPro" id="IPR036116">
    <property type="entry name" value="FN3_sf"/>
</dbReference>
<dbReference type="GO" id="GO:0005886">
    <property type="term" value="C:plasma membrane"/>
    <property type="evidence" value="ECO:0007669"/>
    <property type="project" value="UniProtKB-ARBA"/>
</dbReference>
<name>A0A9D3TBA9_MEGAT</name>
<feature type="chain" id="PRO_5039087687" description="Fibronectin type-III domain-containing protein" evidence="14">
    <location>
        <begin position="19"/>
        <end position="821"/>
    </location>
</feature>
<evidence type="ECO:0000259" key="15">
    <source>
        <dbReference type="PROSITE" id="PS50853"/>
    </source>
</evidence>
<dbReference type="InterPro" id="IPR003529">
    <property type="entry name" value="Hematopoietin_rcpt_Gp130_CS"/>
</dbReference>
<dbReference type="SUPFAM" id="SSF48726">
    <property type="entry name" value="Immunoglobulin"/>
    <property type="match status" value="1"/>
</dbReference>
<evidence type="ECO:0000256" key="4">
    <source>
        <dbReference type="ARBA" id="ARBA00022729"/>
    </source>
</evidence>
<evidence type="ECO:0000256" key="1">
    <source>
        <dbReference type="ARBA" id="ARBA00004479"/>
    </source>
</evidence>
<dbReference type="InterPro" id="IPR003961">
    <property type="entry name" value="FN3_dom"/>
</dbReference>
<evidence type="ECO:0000256" key="11">
    <source>
        <dbReference type="ARBA" id="ARBA00023319"/>
    </source>
</evidence>
<accession>A0A9D3TBA9</accession>
<evidence type="ECO:0000256" key="3">
    <source>
        <dbReference type="ARBA" id="ARBA00022692"/>
    </source>
</evidence>
<gene>
    <name evidence="16" type="ORF">MATL_G00087990</name>
</gene>
<evidence type="ECO:0000313" key="16">
    <source>
        <dbReference type="EMBL" id="KAG7476932.1"/>
    </source>
</evidence>
<reference evidence="16" key="1">
    <citation type="submission" date="2021-01" db="EMBL/GenBank/DDBJ databases">
        <authorList>
            <person name="Zahm M."/>
            <person name="Roques C."/>
            <person name="Cabau C."/>
            <person name="Klopp C."/>
            <person name="Donnadieu C."/>
            <person name="Jouanno E."/>
            <person name="Lampietro C."/>
            <person name="Louis A."/>
            <person name="Herpin A."/>
            <person name="Echchiki A."/>
            <person name="Berthelot C."/>
            <person name="Parey E."/>
            <person name="Roest-Crollius H."/>
            <person name="Braasch I."/>
            <person name="Postlethwait J."/>
            <person name="Bobe J."/>
            <person name="Montfort J."/>
            <person name="Bouchez O."/>
            <person name="Begum T."/>
            <person name="Mejri S."/>
            <person name="Adams A."/>
            <person name="Chen W.-J."/>
            <person name="Guiguen Y."/>
        </authorList>
    </citation>
    <scope>NUCLEOTIDE SEQUENCE</scope>
    <source>
        <strain evidence="16">YG-15Mar2019-1</strain>
        <tissue evidence="16">Brain</tissue>
    </source>
</reference>
<keyword evidence="8" id="KW-1015">Disulfide bond</keyword>
<dbReference type="GO" id="GO:0004896">
    <property type="term" value="F:cytokine receptor activity"/>
    <property type="evidence" value="ECO:0007669"/>
    <property type="project" value="InterPro"/>
</dbReference>
<comment type="subcellular location">
    <subcellularLocation>
        <location evidence="1">Membrane</location>
        <topology evidence="1">Single-pass type I membrane protein</topology>
    </subcellularLocation>
</comment>
<dbReference type="Pfam" id="PF25552">
    <property type="entry name" value="LIFR_D4"/>
    <property type="match status" value="1"/>
</dbReference>
<evidence type="ECO:0000256" key="5">
    <source>
        <dbReference type="ARBA" id="ARBA00022737"/>
    </source>
</evidence>
<protein>
    <recommendedName>
        <fullName evidence="15">Fibronectin type-III domain-containing protein</fullName>
    </recommendedName>
</protein>
<evidence type="ECO:0000256" key="7">
    <source>
        <dbReference type="ARBA" id="ARBA00023136"/>
    </source>
</evidence>
<sequence length="821" mass="90459">MLSPVPCVFVIIIVVCKGQSEKERCDVLPKDPTVKMGEDVQIMFKIPDSGLCSNVPLHSRRKLFWMLNDKIIPEGLYTVINSTIPAVTIRNFTLQSGTVTCHMDVDGNDVVLGGTTVKAFFPPMKPTNISCTTILKEGFTCYWDSGRDTSLDTSYTVHRKFGMELDNCTSKSSPCTFDIEVLTDNNTIWVEAKNAVGRTESDRVDLNPFSTVKIRPPKNLVAEPVFNSLDVQVAWERAENMQFPLICVVQYLYRDGSSSHKRVINSTLMGNDSSQTLRIRVERPCTNYTISVRCALDDPDWSPKWSDWSPEVIVLSSLEVDTMQLHLWRKIDAPDETGRRTAQLVWKGFPESCKITEGYRVTIKDENNQTKAELFKPTDLTTSRILDKWAYTISIAAYMNKSAFSEDSISVPAIGKELPPVGDAQAFSHNGQIHVSWSPPNGSVNGYMVDWSADADDYRWLETQATNATLNGQPFKLYRITVTPLYDKEPGKETTLQAYSKEGAPGKVSNLTVSEVTLTGARVSWPAVPRNECCGFVVNYTVFYKAKAGSELSVTVNNTHVYLDNLQPYTEYNVHVMANSVAEGRNSSFTFFTTRIYGSSFIIALSIIGGVAVMVFLTTGLVCFILVNKRISQSVPDPSLSKVALWPPQHCQKDPCSNLLILRSESFPDKIDICVSTPDLGSEGVSPTPTEDDQLGPEDGQVGQPGPAPDPCPSSAECPLEPGGTPPSARGDCPAPEPWEDADSCCVPQGQAQDECGPINPYLKNCVRSVNGTNFVCGERWAGLAAESVPFLEPPPQRTAVPPQAYVSVDMFQDGLFNRSA</sequence>
<dbReference type="Proteomes" id="UP001046870">
    <property type="component" value="Chromosome 6"/>
</dbReference>
<feature type="transmembrane region" description="Helical" evidence="13">
    <location>
        <begin position="601"/>
        <end position="627"/>
    </location>
</feature>
<keyword evidence="10" id="KW-0325">Glycoprotein</keyword>
<comment type="similarity">
    <text evidence="2">Belongs to the type I cytokine receptor family. Type 2 subfamily.</text>
</comment>
<evidence type="ECO:0000313" key="17">
    <source>
        <dbReference type="Proteomes" id="UP001046870"/>
    </source>
</evidence>
<keyword evidence="6 13" id="KW-1133">Transmembrane helix</keyword>